<name>A0A4Q1L0S1_9CELL</name>
<evidence type="ECO:0000313" key="3">
    <source>
        <dbReference type="EMBL" id="RXR36323.1"/>
    </source>
</evidence>
<dbReference type="OrthoDB" id="9787127at2"/>
<dbReference type="PANTHER" id="PTHR39639:SF1">
    <property type="entry name" value="DUF262 DOMAIN-CONTAINING PROTEIN"/>
    <property type="match status" value="1"/>
</dbReference>
<feature type="domain" description="GmrSD restriction endonucleases N-terminal" evidence="1">
    <location>
        <begin position="18"/>
        <end position="160"/>
    </location>
</feature>
<accession>A0A4Q1L0S1</accession>
<dbReference type="Gene3D" id="1.20.120.330">
    <property type="entry name" value="Nucleotidyltransferases domain 2"/>
    <property type="match status" value="1"/>
</dbReference>
<protein>
    <submittedName>
        <fullName evidence="3">DUF262 domain-containing protein</fullName>
    </submittedName>
</protein>
<dbReference type="PANTHER" id="PTHR39639">
    <property type="entry name" value="CHROMOSOME 16, WHOLE GENOME SHOTGUN SEQUENCE"/>
    <property type="match status" value="1"/>
</dbReference>
<dbReference type="Proteomes" id="UP000289805">
    <property type="component" value="Unassembled WGS sequence"/>
</dbReference>
<dbReference type="RefSeq" id="WP_084689628.1">
    <property type="nucleotide sequence ID" value="NZ_JOFV01000001.1"/>
</dbReference>
<dbReference type="EMBL" id="SDJR01000003">
    <property type="protein sequence ID" value="RXR27109.1"/>
    <property type="molecule type" value="Genomic_DNA"/>
</dbReference>
<dbReference type="EMBL" id="SDJQ01000003">
    <property type="protein sequence ID" value="RXR36323.1"/>
    <property type="molecule type" value="Genomic_DNA"/>
</dbReference>
<comment type="caution">
    <text evidence="3">The sequence shown here is derived from an EMBL/GenBank/DDBJ whole genome shotgun (WGS) entry which is preliminary data.</text>
</comment>
<dbReference type="Pfam" id="PF03235">
    <property type="entry name" value="GmrSD_N"/>
    <property type="match status" value="1"/>
</dbReference>
<dbReference type="InterPro" id="IPR004919">
    <property type="entry name" value="GmrSD_N"/>
</dbReference>
<evidence type="ECO:0000259" key="1">
    <source>
        <dbReference type="Pfam" id="PF03235"/>
    </source>
</evidence>
<reference evidence="4 5" key="1">
    <citation type="submission" date="2019-01" db="EMBL/GenBank/DDBJ databases">
        <title>Oerskovia turbata Genome sequencing and assembly.</title>
        <authorList>
            <person name="Dou T."/>
        </authorList>
    </citation>
    <scope>NUCLEOTIDE SEQUENCE [LARGE SCALE GENOMIC DNA]</scope>
    <source>
        <strain evidence="3 4">JCM12123</strain>
        <strain evidence="2 5">JCM3160</strain>
    </source>
</reference>
<gene>
    <name evidence="2" type="ORF">EQW73_06660</name>
    <name evidence="3" type="ORF">EQW78_01760</name>
</gene>
<dbReference type="STRING" id="1713.GCA_000718325_00002"/>
<proteinExistence type="predicted"/>
<evidence type="ECO:0000313" key="2">
    <source>
        <dbReference type="EMBL" id="RXR27109.1"/>
    </source>
</evidence>
<keyword evidence="5" id="KW-1185">Reference proteome</keyword>
<dbReference type="AlphaFoldDB" id="A0A4Q1L0S1"/>
<dbReference type="Proteomes" id="UP000290517">
    <property type="component" value="Unassembled WGS sequence"/>
</dbReference>
<evidence type="ECO:0000313" key="4">
    <source>
        <dbReference type="Proteomes" id="UP000289805"/>
    </source>
</evidence>
<evidence type="ECO:0000313" key="5">
    <source>
        <dbReference type="Proteomes" id="UP000290517"/>
    </source>
</evidence>
<sequence>MATTRRLTTQSIAWFWDLYKRSLLQLDPPYQRRSVWSQPYKDYFIDTVLLGYPAPAIFLYEDIQDDGTTEYSVVDGKQRLSAVIEFLEGAFPVSESATVERLRGAYFSDLTSDEKRDFYRYQFSIEQLPSTDEGTLSNIFDRINKNVARLTRQELRHAKYSGQFVGATERLAEYLEEELAKDFPRVATQSRRQMKDVEFVAQLLLLTENGVASQSQDDLDAAYSAKEEEWERQSEVEQEFRDTIQALKGLQEGILANPDTKRLRNQADFYSLYGTVLELQRDNELPKPSTVIERLTAFMVKVGSEDSRSGDKDGRRYYDAARSASNDAAQRRDRIRILKNVILAKQDQGDA</sequence>
<organism evidence="3 4">
    <name type="scientific">Oerskovia turbata</name>
    <dbReference type="NCBI Taxonomy" id="1713"/>
    <lineage>
        <taxon>Bacteria</taxon>
        <taxon>Bacillati</taxon>
        <taxon>Actinomycetota</taxon>
        <taxon>Actinomycetes</taxon>
        <taxon>Micrococcales</taxon>
        <taxon>Cellulomonadaceae</taxon>
        <taxon>Oerskovia</taxon>
    </lineage>
</organism>